<reference evidence="3" key="1">
    <citation type="journal article" date="2014" name="Front. Microbiol.">
        <title>High frequency of phylogenetically diverse reductive dehalogenase-homologous genes in deep subseafloor sedimentary metagenomes.</title>
        <authorList>
            <person name="Kawai M."/>
            <person name="Futagami T."/>
            <person name="Toyoda A."/>
            <person name="Takaki Y."/>
            <person name="Nishi S."/>
            <person name="Hori S."/>
            <person name="Arai W."/>
            <person name="Tsubouchi T."/>
            <person name="Morono Y."/>
            <person name="Uchiyama I."/>
            <person name="Ito T."/>
            <person name="Fujiyama A."/>
            <person name="Inagaki F."/>
            <person name="Takami H."/>
        </authorList>
    </citation>
    <scope>NUCLEOTIDE SEQUENCE</scope>
    <source>
        <strain evidence="3">Expedition CK06-06</strain>
    </source>
</reference>
<protein>
    <recommendedName>
        <fullName evidence="4">PAS domain-containing protein</fullName>
    </recommendedName>
</protein>
<gene>
    <name evidence="3" type="ORF">S01H1_78993</name>
</gene>
<feature type="domain" description="PAS" evidence="1">
    <location>
        <begin position="109"/>
        <end position="181"/>
    </location>
</feature>
<dbReference type="InterPro" id="IPR052155">
    <property type="entry name" value="Biofilm_reg_signaling"/>
</dbReference>
<dbReference type="InterPro" id="IPR000014">
    <property type="entry name" value="PAS"/>
</dbReference>
<dbReference type="AlphaFoldDB" id="X0Y1U1"/>
<dbReference type="EMBL" id="BARS01053211">
    <property type="protein sequence ID" value="GAG49655.1"/>
    <property type="molecule type" value="Genomic_DNA"/>
</dbReference>
<evidence type="ECO:0000259" key="2">
    <source>
        <dbReference type="PROSITE" id="PS50113"/>
    </source>
</evidence>
<organism evidence="3">
    <name type="scientific">marine sediment metagenome</name>
    <dbReference type="NCBI Taxonomy" id="412755"/>
    <lineage>
        <taxon>unclassified sequences</taxon>
        <taxon>metagenomes</taxon>
        <taxon>ecological metagenomes</taxon>
    </lineage>
</organism>
<evidence type="ECO:0000259" key="1">
    <source>
        <dbReference type="PROSITE" id="PS50112"/>
    </source>
</evidence>
<name>X0Y1U1_9ZZZZ</name>
<feature type="non-terminal residue" evidence="3">
    <location>
        <position position="1"/>
    </location>
</feature>
<dbReference type="SUPFAM" id="SSF55785">
    <property type="entry name" value="PYP-like sensor domain (PAS domain)"/>
    <property type="match status" value="2"/>
</dbReference>
<dbReference type="PANTHER" id="PTHR44757">
    <property type="entry name" value="DIGUANYLATE CYCLASE DGCP"/>
    <property type="match status" value="1"/>
</dbReference>
<comment type="caution">
    <text evidence="3">The sequence shown here is derived from an EMBL/GenBank/DDBJ whole genome shotgun (WGS) entry which is preliminary data.</text>
</comment>
<dbReference type="PROSITE" id="PS50112">
    <property type="entry name" value="PAS"/>
    <property type="match status" value="1"/>
</dbReference>
<accession>X0Y1U1</accession>
<dbReference type="InterPro" id="IPR000700">
    <property type="entry name" value="PAS-assoc_C"/>
</dbReference>
<dbReference type="PANTHER" id="PTHR44757:SF2">
    <property type="entry name" value="BIOFILM ARCHITECTURE MAINTENANCE PROTEIN MBAA"/>
    <property type="match status" value="1"/>
</dbReference>
<proteinExistence type="predicted"/>
<dbReference type="InterPro" id="IPR035965">
    <property type="entry name" value="PAS-like_dom_sf"/>
</dbReference>
<evidence type="ECO:0000313" key="3">
    <source>
        <dbReference type="EMBL" id="GAG49655.1"/>
    </source>
</evidence>
<dbReference type="PROSITE" id="PS50113">
    <property type="entry name" value="PAC"/>
    <property type="match status" value="1"/>
</dbReference>
<feature type="non-terminal residue" evidence="3">
    <location>
        <position position="227"/>
    </location>
</feature>
<dbReference type="Gene3D" id="3.30.450.20">
    <property type="entry name" value="PAS domain"/>
    <property type="match status" value="2"/>
</dbReference>
<dbReference type="Pfam" id="PF13426">
    <property type="entry name" value="PAS_9"/>
    <property type="match status" value="2"/>
</dbReference>
<evidence type="ECO:0008006" key="4">
    <source>
        <dbReference type="Google" id="ProtNLM"/>
    </source>
</evidence>
<sequence>TGIMIIDVETHTIVDVNPIAAEIICASKEDIVGKTCHKFMCQAEKGKCPVTDLGQSIDNSECILVTTEGEEVPIIKTVIPTLLNGRMHIVDSFIDISDRKQAEQALQESEEKLRQLFNSVADMIVLIDTLGNILNVNDSVKTIFGLRADEVIGRNFAELGVINPDDLPEVAKLLADSVASKKTIQTVFEIRGIHKDGHEIPIEVVSSSTVGLENDEGKLKGMLATIR</sequence>
<dbReference type="NCBIfam" id="TIGR00229">
    <property type="entry name" value="sensory_box"/>
    <property type="match status" value="2"/>
</dbReference>
<dbReference type="CDD" id="cd00130">
    <property type="entry name" value="PAS"/>
    <property type="match status" value="1"/>
</dbReference>
<feature type="domain" description="PAC" evidence="2">
    <location>
        <begin position="58"/>
        <end position="108"/>
    </location>
</feature>
<dbReference type="SMART" id="SM00091">
    <property type="entry name" value="PAS"/>
    <property type="match status" value="1"/>
</dbReference>